<sequence>MALTGDRGRWVSDWRGGNPPFLQPVKWNERAEELQGAMGNKTSRESGKCRRENGGCWVGRVRGRRGIEKANPFSFLMGHERTV</sequence>
<evidence type="ECO:0000313" key="2">
    <source>
        <dbReference type="Proteomes" id="UP000639772"/>
    </source>
</evidence>
<reference evidence="1 2" key="1">
    <citation type="journal article" date="2020" name="Nat. Food">
        <title>A phased Vanilla planifolia genome enables genetic improvement of flavour and production.</title>
        <authorList>
            <person name="Hasing T."/>
            <person name="Tang H."/>
            <person name="Brym M."/>
            <person name="Khazi F."/>
            <person name="Huang T."/>
            <person name="Chambers A.H."/>
        </authorList>
    </citation>
    <scope>NUCLEOTIDE SEQUENCE [LARGE SCALE GENOMIC DNA]</scope>
    <source>
        <tissue evidence="1">Leaf</tissue>
    </source>
</reference>
<gene>
    <name evidence="1" type="ORF">HPP92_019549</name>
</gene>
<comment type="caution">
    <text evidence="1">The sequence shown here is derived from an EMBL/GenBank/DDBJ whole genome shotgun (WGS) entry which is preliminary data.</text>
</comment>
<proteinExistence type="predicted"/>
<evidence type="ECO:0000313" key="1">
    <source>
        <dbReference type="EMBL" id="KAG0465385.1"/>
    </source>
</evidence>
<accession>A0A835ULT9</accession>
<name>A0A835ULT9_VANPL</name>
<dbReference type="Proteomes" id="UP000639772">
    <property type="component" value="Chromosome 10"/>
</dbReference>
<protein>
    <submittedName>
        <fullName evidence="1">Uncharacterized protein</fullName>
    </submittedName>
</protein>
<dbReference type="EMBL" id="JADCNM010000010">
    <property type="protein sequence ID" value="KAG0465385.1"/>
    <property type="molecule type" value="Genomic_DNA"/>
</dbReference>
<organism evidence="1 2">
    <name type="scientific">Vanilla planifolia</name>
    <name type="common">Vanilla</name>
    <dbReference type="NCBI Taxonomy" id="51239"/>
    <lineage>
        <taxon>Eukaryota</taxon>
        <taxon>Viridiplantae</taxon>
        <taxon>Streptophyta</taxon>
        <taxon>Embryophyta</taxon>
        <taxon>Tracheophyta</taxon>
        <taxon>Spermatophyta</taxon>
        <taxon>Magnoliopsida</taxon>
        <taxon>Liliopsida</taxon>
        <taxon>Asparagales</taxon>
        <taxon>Orchidaceae</taxon>
        <taxon>Vanilloideae</taxon>
        <taxon>Vanilleae</taxon>
        <taxon>Vanilla</taxon>
    </lineage>
</organism>
<dbReference type="AlphaFoldDB" id="A0A835ULT9"/>